<evidence type="ECO:0000256" key="2">
    <source>
        <dbReference type="ARBA" id="ARBA00022692"/>
    </source>
</evidence>
<accession>A0A1W1CXV7</accession>
<dbReference type="AlphaFoldDB" id="A0A1W1CXV7"/>
<feature type="compositionally biased region" description="Basic and acidic residues" evidence="5">
    <location>
        <begin position="189"/>
        <end position="198"/>
    </location>
</feature>
<feature type="transmembrane region" description="Helical" evidence="6">
    <location>
        <begin position="70"/>
        <end position="93"/>
    </location>
</feature>
<feature type="transmembrane region" description="Helical" evidence="6">
    <location>
        <begin position="30"/>
        <end position="50"/>
    </location>
</feature>
<dbReference type="PANTHER" id="PTHR37306:SF1">
    <property type="entry name" value="COLICIN V PRODUCTION PROTEIN"/>
    <property type="match status" value="1"/>
</dbReference>
<reference evidence="7" key="1">
    <citation type="submission" date="2016-10" db="EMBL/GenBank/DDBJ databases">
        <authorList>
            <person name="de Groot N.N."/>
        </authorList>
    </citation>
    <scope>NUCLEOTIDE SEQUENCE</scope>
</reference>
<dbReference type="InterPro" id="IPR003825">
    <property type="entry name" value="Colicin-V_CvpA"/>
</dbReference>
<comment type="subcellular location">
    <subcellularLocation>
        <location evidence="1">Membrane</location>
        <topology evidence="1">Multi-pass membrane protein</topology>
    </subcellularLocation>
</comment>
<dbReference type="Pfam" id="PF02674">
    <property type="entry name" value="Colicin_V"/>
    <property type="match status" value="1"/>
</dbReference>
<keyword evidence="4 6" id="KW-0472">Membrane</keyword>
<sequence>MDFQIIDIVIIGIILFLSIKGLVNGFSKELFNFFGLIGGIAVAARTNEIVGKLMVEKNILPEALLQYQKIIGFVAVFVLIWVLFNLISSLFSTFSSEEIGIISRIFGYFIGIVRYAFIFSLIIFGFNNADFLKNKFSKFTENSQIFAPMSMIGEKLLNKTHNENNETVSAENNNTTIDTNSTNTIQDNSTKEDNVSQQ</sequence>
<keyword evidence="3 6" id="KW-1133">Transmembrane helix</keyword>
<organism evidence="7">
    <name type="scientific">hydrothermal vent metagenome</name>
    <dbReference type="NCBI Taxonomy" id="652676"/>
    <lineage>
        <taxon>unclassified sequences</taxon>
        <taxon>metagenomes</taxon>
        <taxon>ecological metagenomes</taxon>
    </lineage>
</organism>
<evidence type="ECO:0000256" key="3">
    <source>
        <dbReference type="ARBA" id="ARBA00022989"/>
    </source>
</evidence>
<proteinExistence type="predicted"/>
<evidence type="ECO:0000256" key="1">
    <source>
        <dbReference type="ARBA" id="ARBA00004141"/>
    </source>
</evidence>
<feature type="transmembrane region" description="Helical" evidence="6">
    <location>
        <begin position="105"/>
        <end position="126"/>
    </location>
</feature>
<evidence type="ECO:0000256" key="4">
    <source>
        <dbReference type="ARBA" id="ARBA00023136"/>
    </source>
</evidence>
<dbReference type="GO" id="GO:0016020">
    <property type="term" value="C:membrane"/>
    <property type="evidence" value="ECO:0007669"/>
    <property type="project" value="UniProtKB-SubCell"/>
</dbReference>
<name>A0A1W1CXV7_9ZZZZ</name>
<evidence type="ECO:0000313" key="7">
    <source>
        <dbReference type="EMBL" id="SFV70634.1"/>
    </source>
</evidence>
<dbReference type="GO" id="GO:0009403">
    <property type="term" value="P:toxin biosynthetic process"/>
    <property type="evidence" value="ECO:0007669"/>
    <property type="project" value="InterPro"/>
</dbReference>
<feature type="region of interest" description="Disordered" evidence="5">
    <location>
        <begin position="168"/>
        <end position="198"/>
    </location>
</feature>
<dbReference type="PANTHER" id="PTHR37306">
    <property type="entry name" value="COLICIN V PRODUCTION PROTEIN"/>
    <property type="match status" value="1"/>
</dbReference>
<feature type="transmembrane region" description="Helical" evidence="6">
    <location>
        <begin position="6"/>
        <end position="23"/>
    </location>
</feature>
<dbReference type="EMBL" id="FPHM01000162">
    <property type="protein sequence ID" value="SFV70634.1"/>
    <property type="molecule type" value="Genomic_DNA"/>
</dbReference>
<evidence type="ECO:0000256" key="5">
    <source>
        <dbReference type="SAM" id="MobiDB-lite"/>
    </source>
</evidence>
<feature type="compositionally biased region" description="Low complexity" evidence="5">
    <location>
        <begin position="172"/>
        <end position="188"/>
    </location>
</feature>
<protein>
    <submittedName>
        <fullName evidence="7">Colicin V production protein</fullName>
    </submittedName>
</protein>
<gene>
    <name evidence="7" type="ORF">MNB_SV-13-198</name>
</gene>
<keyword evidence="2 6" id="KW-0812">Transmembrane</keyword>
<evidence type="ECO:0000256" key="6">
    <source>
        <dbReference type="SAM" id="Phobius"/>
    </source>
</evidence>